<evidence type="ECO:0000259" key="6">
    <source>
        <dbReference type="PROSITE" id="PS50937"/>
    </source>
</evidence>
<accession>A0A1H8G4K8</accession>
<dbReference type="OrthoDB" id="9775106at2"/>
<dbReference type="PRINTS" id="PR00036">
    <property type="entry name" value="HTHLACI"/>
</dbReference>
<evidence type="ECO:0000256" key="4">
    <source>
        <dbReference type="ARBA" id="ARBA00023163"/>
    </source>
</evidence>
<keyword evidence="2" id="KW-0805">Transcription regulation</keyword>
<keyword evidence="3" id="KW-0238">DNA-binding</keyword>
<dbReference type="PANTHER" id="PTHR30146">
    <property type="entry name" value="LACI-RELATED TRANSCRIPTIONAL REPRESSOR"/>
    <property type="match status" value="1"/>
</dbReference>
<keyword evidence="8" id="KW-1185">Reference proteome</keyword>
<feature type="domain" description="HTH merR-type" evidence="6">
    <location>
        <begin position="1"/>
        <end position="18"/>
    </location>
</feature>
<evidence type="ECO:0000259" key="5">
    <source>
        <dbReference type="PROSITE" id="PS50932"/>
    </source>
</evidence>
<dbReference type="InterPro" id="IPR010982">
    <property type="entry name" value="Lambda_DNA-bd_dom_sf"/>
</dbReference>
<dbReference type="SMART" id="SM00354">
    <property type="entry name" value="HTH_LACI"/>
    <property type="match status" value="1"/>
</dbReference>
<dbReference type="PROSITE" id="PS00356">
    <property type="entry name" value="HTH_LACI_1"/>
    <property type="match status" value="1"/>
</dbReference>
<dbReference type="InterPro" id="IPR000843">
    <property type="entry name" value="HTH_LacI"/>
</dbReference>
<dbReference type="GO" id="GO:0003700">
    <property type="term" value="F:DNA-binding transcription factor activity"/>
    <property type="evidence" value="ECO:0007669"/>
    <property type="project" value="TreeGrafter"/>
</dbReference>
<sequence>MATISEVAKRAGVSVATVSRVINNKGYVHEDTRKAVVQAIADLEYKPNNVARSLFKKTSKMIGFVIPDITNPFFPQLVRAIEDVMYPAGYTTILYNSDERLEHEVEFIEGMTAKYTDGFIVVSNSLKWEHLQQLSVPVVALDRHIDERLSSVIIDNYDGAKKALEYMIKRGCKTIAHLAGPSDVFTSSERKRAYEDVMREHGRPILLKQGHYELQKGMVTTMQLLEEHPEIDAVFAANDVMAIGALKAAARLGVEVPKDISFMGFDGVQWGETVTPELTTMQQPIYEMGKKAAEMLLARIQDSRMPVEHYVMDTSLKIRNSVR</sequence>
<evidence type="ECO:0000256" key="2">
    <source>
        <dbReference type="ARBA" id="ARBA00023015"/>
    </source>
</evidence>
<protein>
    <submittedName>
        <fullName evidence="7">Transcriptional regulator, LacI family</fullName>
    </submittedName>
</protein>
<dbReference type="Pfam" id="PF00356">
    <property type="entry name" value="LacI"/>
    <property type="match status" value="1"/>
</dbReference>
<dbReference type="PANTHER" id="PTHR30146:SF95">
    <property type="entry name" value="RIBOSE OPERON REPRESSOR"/>
    <property type="match status" value="1"/>
</dbReference>
<dbReference type="SUPFAM" id="SSF47413">
    <property type="entry name" value="lambda repressor-like DNA-binding domains"/>
    <property type="match status" value="1"/>
</dbReference>
<dbReference type="AlphaFoldDB" id="A0A1H8G4K8"/>
<dbReference type="STRING" id="930146.SAMN05192533_11288"/>
<dbReference type="Proteomes" id="UP000198553">
    <property type="component" value="Unassembled WGS sequence"/>
</dbReference>
<dbReference type="Pfam" id="PF00532">
    <property type="entry name" value="Peripla_BP_1"/>
    <property type="match status" value="1"/>
</dbReference>
<dbReference type="InterPro" id="IPR001761">
    <property type="entry name" value="Peripla_BP/Lac1_sug-bd_dom"/>
</dbReference>
<feature type="domain" description="HTH lacI-type" evidence="5">
    <location>
        <begin position="2"/>
        <end position="56"/>
    </location>
</feature>
<evidence type="ECO:0000256" key="3">
    <source>
        <dbReference type="ARBA" id="ARBA00023125"/>
    </source>
</evidence>
<keyword evidence="4" id="KW-0804">Transcription</keyword>
<dbReference type="Gene3D" id="3.40.50.2300">
    <property type="match status" value="2"/>
</dbReference>
<dbReference type="InterPro" id="IPR028082">
    <property type="entry name" value="Peripla_BP_I"/>
</dbReference>
<dbReference type="CDD" id="cd01392">
    <property type="entry name" value="HTH_LacI"/>
    <property type="match status" value="1"/>
</dbReference>
<dbReference type="Gene3D" id="1.10.260.40">
    <property type="entry name" value="lambda repressor-like DNA-binding domains"/>
    <property type="match status" value="1"/>
</dbReference>
<dbReference type="InterPro" id="IPR000551">
    <property type="entry name" value="MerR-type_HTH_dom"/>
</dbReference>
<dbReference type="CDD" id="cd06267">
    <property type="entry name" value="PBP1_LacI_sugar_binding-like"/>
    <property type="match status" value="1"/>
</dbReference>
<dbReference type="EMBL" id="FOBW01000012">
    <property type="protein sequence ID" value="SEN38922.1"/>
    <property type="molecule type" value="Genomic_DNA"/>
</dbReference>
<dbReference type="SUPFAM" id="SSF53822">
    <property type="entry name" value="Periplasmic binding protein-like I"/>
    <property type="match status" value="1"/>
</dbReference>
<keyword evidence="1" id="KW-0678">Repressor</keyword>
<evidence type="ECO:0000313" key="8">
    <source>
        <dbReference type="Proteomes" id="UP000198553"/>
    </source>
</evidence>
<proteinExistence type="predicted"/>
<evidence type="ECO:0000256" key="1">
    <source>
        <dbReference type="ARBA" id="ARBA00022491"/>
    </source>
</evidence>
<evidence type="ECO:0000313" key="7">
    <source>
        <dbReference type="EMBL" id="SEN38922.1"/>
    </source>
</evidence>
<dbReference type="GO" id="GO:0000976">
    <property type="term" value="F:transcription cis-regulatory region binding"/>
    <property type="evidence" value="ECO:0007669"/>
    <property type="project" value="TreeGrafter"/>
</dbReference>
<organism evidence="7 8">
    <name type="scientific">Mesobacillus persicus</name>
    <dbReference type="NCBI Taxonomy" id="930146"/>
    <lineage>
        <taxon>Bacteria</taxon>
        <taxon>Bacillati</taxon>
        <taxon>Bacillota</taxon>
        <taxon>Bacilli</taxon>
        <taxon>Bacillales</taxon>
        <taxon>Bacillaceae</taxon>
        <taxon>Mesobacillus</taxon>
    </lineage>
</organism>
<name>A0A1H8G4K8_9BACI</name>
<dbReference type="PROSITE" id="PS50937">
    <property type="entry name" value="HTH_MERR_2"/>
    <property type="match status" value="1"/>
</dbReference>
<gene>
    <name evidence="7" type="ORF">SAMN05192533_11288</name>
</gene>
<reference evidence="8" key="1">
    <citation type="submission" date="2016-10" db="EMBL/GenBank/DDBJ databases">
        <authorList>
            <person name="Varghese N."/>
            <person name="Submissions S."/>
        </authorList>
    </citation>
    <scope>NUCLEOTIDE SEQUENCE [LARGE SCALE GENOMIC DNA]</scope>
    <source>
        <strain evidence="8">B48,IBRC-M 10115,DSM 25386,CECT 8001</strain>
    </source>
</reference>
<dbReference type="RefSeq" id="WP_090748126.1">
    <property type="nucleotide sequence ID" value="NZ_FOBW01000012.1"/>
</dbReference>
<dbReference type="PROSITE" id="PS50932">
    <property type="entry name" value="HTH_LACI_2"/>
    <property type="match status" value="1"/>
</dbReference>